<keyword evidence="2" id="KW-1185">Reference proteome</keyword>
<dbReference type="PANTHER" id="PTHR19288:SF95">
    <property type="entry name" value="D-GLYCEROL 3-PHOSPHATE PHOSPHATASE"/>
    <property type="match status" value="1"/>
</dbReference>
<dbReference type="EMBL" id="CP070619">
    <property type="protein sequence ID" value="QSE94635.1"/>
    <property type="molecule type" value="Genomic_DNA"/>
</dbReference>
<name>A0A974WBC7_9NOCA</name>
<gene>
    <name evidence="1" type="ORF">JWS13_41535</name>
</gene>
<dbReference type="GO" id="GO:0016787">
    <property type="term" value="F:hydrolase activity"/>
    <property type="evidence" value="ECO:0007669"/>
    <property type="project" value="UniProtKB-KW"/>
</dbReference>
<keyword evidence="1" id="KW-0378">Hydrolase</keyword>
<organism evidence="1 2">
    <name type="scientific">Rhodococcus pseudokoreensis</name>
    <dbReference type="NCBI Taxonomy" id="2811421"/>
    <lineage>
        <taxon>Bacteria</taxon>
        <taxon>Bacillati</taxon>
        <taxon>Actinomycetota</taxon>
        <taxon>Actinomycetes</taxon>
        <taxon>Mycobacteriales</taxon>
        <taxon>Nocardiaceae</taxon>
        <taxon>Rhodococcus</taxon>
    </lineage>
</organism>
<dbReference type="RefSeq" id="WP_206010932.1">
    <property type="nucleotide sequence ID" value="NZ_CP070619.1"/>
</dbReference>
<dbReference type="SUPFAM" id="SSF56784">
    <property type="entry name" value="HAD-like"/>
    <property type="match status" value="1"/>
</dbReference>
<evidence type="ECO:0000313" key="2">
    <source>
        <dbReference type="Proteomes" id="UP000662986"/>
    </source>
</evidence>
<dbReference type="InterPro" id="IPR023214">
    <property type="entry name" value="HAD_sf"/>
</dbReference>
<dbReference type="Gene3D" id="3.40.50.1000">
    <property type="entry name" value="HAD superfamily/HAD-like"/>
    <property type="match status" value="2"/>
</dbReference>
<dbReference type="Pfam" id="PF13242">
    <property type="entry name" value="Hydrolase_like"/>
    <property type="match status" value="1"/>
</dbReference>
<evidence type="ECO:0000313" key="1">
    <source>
        <dbReference type="EMBL" id="QSE94635.1"/>
    </source>
</evidence>
<dbReference type="InterPro" id="IPR006357">
    <property type="entry name" value="HAD-SF_hydro_IIA"/>
</dbReference>
<protein>
    <submittedName>
        <fullName evidence="1">HAD-IIA family hydrolase</fullName>
    </submittedName>
</protein>
<reference evidence="1 2" key="2">
    <citation type="journal article" date="2022" name="Arch. Microbiol.">
        <title>Rhodococcus pseudokoreensis sp. nov. isolated from the rhizosphere of young M26 apple rootstocks.</title>
        <authorList>
            <person name="Kampfer P."/>
            <person name="Glaeser S.P."/>
            <person name="Blom J."/>
            <person name="Wolf J."/>
            <person name="Benning S."/>
            <person name="Schloter M."/>
            <person name="Neumann-Schaal M."/>
        </authorList>
    </citation>
    <scope>NUCLEOTIDE SEQUENCE [LARGE SCALE GENOMIC DNA]</scope>
    <source>
        <strain evidence="1 2">R79</strain>
    </source>
</reference>
<reference evidence="1 2" key="1">
    <citation type="journal article" date="2021" name="Microbiol. Resour. Announc.">
        <title>Complete Genome Sequences of Two Rhodococcus sp. Strains with Large and Linear Chromosomes, Isolated from Apple Rhizosphere.</title>
        <authorList>
            <person name="Benning S."/>
            <person name="Brugnone N."/>
            <person name="Siani R."/>
            <person name="Kublik S."/>
            <person name="Schloter M."/>
            <person name="Rad V."/>
        </authorList>
    </citation>
    <scope>NUCLEOTIDE SEQUENCE [LARGE SCALE GENOMIC DNA]</scope>
    <source>
        <strain evidence="1 2">R79</strain>
    </source>
</reference>
<accession>A0A974WBC7</accession>
<dbReference type="InterPro" id="IPR036412">
    <property type="entry name" value="HAD-like_sf"/>
</dbReference>
<dbReference type="NCBIfam" id="TIGR01460">
    <property type="entry name" value="HAD-SF-IIA"/>
    <property type="match status" value="1"/>
</dbReference>
<proteinExistence type="predicted"/>
<dbReference type="Proteomes" id="UP000662986">
    <property type="component" value="Chromosome"/>
</dbReference>
<dbReference type="Pfam" id="PF13344">
    <property type="entry name" value="Hydrolase_6"/>
    <property type="match status" value="1"/>
</dbReference>
<dbReference type="PANTHER" id="PTHR19288">
    <property type="entry name" value="4-NITROPHENYLPHOSPHATASE-RELATED"/>
    <property type="match status" value="1"/>
</dbReference>
<sequence length="331" mass="34599">MTTLRENYDALLLDLDGTLYQGPQEIPGAREALAVGTQSCYYVTNNASRSPGDVAEHLTELGFAADESTVVTSSQSAARLLAENVAPDSPVLVVGTEALADEVRNVGLRPVRSFEDAPAAVVQGHSPTTDWAILAEATLAIRAGVVWVAANLDSTLPTERGLVLGNGSMVAALRAATSREPLVAGKPAAPLMEDAMRRSGCVRPLVVGDRLDTDIEGANNVGLDSLLVLTGVSTAIDVLRAVPEQRPTYLASELDALNQPADESLVGENSRWSVEFDGTDLVIEPAADSAEPVDSAALLRAVAVGAWKFPDFARIMSTTPAVSVVVSGWGA</sequence>